<evidence type="ECO:0008006" key="9">
    <source>
        <dbReference type="Google" id="ProtNLM"/>
    </source>
</evidence>
<dbReference type="Proteomes" id="UP000283895">
    <property type="component" value="Unassembled WGS sequence"/>
</dbReference>
<dbReference type="SUPFAM" id="SSF141986">
    <property type="entry name" value="LD-carboxypeptidase A C-terminal domain-like"/>
    <property type="match status" value="1"/>
</dbReference>
<sequence length="940" mass="100576">MASLLKPFLACALFLFALAHAGIDTHRSHLRDPDLSPSSSPVVTVKNGSYEGIYSSDYDQDYFLGIRYAQPADRFALAQSLDSTWNGTQAATSYPPFCVGYGSDTDGLEVSEDCLFLNIVRPAGINDTAELPVAVWIHGGALVMGGSADKRYNLSFIVDDSVEMGTPMIGVSLNYRLSAFGFLCGSEALDAGIANNGFRDQRLALRWINENIASFGGDPTKVTIWGESSGAESVSAHVLAYNGRDDGLFRAAIGQSGFGGILNRYAGGANATGDMQAAYDLLVSSTSCASTANTSASLDCLRALPFSEVNTFLNETQSAKWAPMLDGDFIADYPVNQLRDGRFVQVPVLIGTNADEGTIFGTGRGPNGTVVDDDEDMRYALEGIIGPDAPRWSGKSVDKLVDELLGVYPDVQAVGVPSLAKFAVITPGDEVATSSGLQYRRTSAVFGDFMMQYLRRRANMAWSAAGLPSYSYVFDVVVNGIPAFIGATHFQEVAFVFHNNNGDGYAVNPMGNQTAAFPALARQMAGAWVNFVVGLDPNGAAGLGIDGVDAWPVYNATAGGGVGETVVFGTNGSSVVWDSYRTEDIVIPKALRPGGTVAFVSPSERLHESMPDPTARGRALFEANGYKVKVFWTHEDPSTTTVNSHIAVRKAELLAAFADQDVQAIVCMIGGQTMCELVPALLGDEAALAVLRANPKVVVGMSDITILHWLLRATTGLRTFYGPTVLPELGEYPTAMGFTAENLPKLPDFFYGDAASVVPSRYYPSPPWRWLRRGAAEGRVFGGCLSVVVRLGGVLPLVPDWRGRIIFLETQSADGSLEEGYPLGRIRAALGDLVAAGVFDRVAGLVLGRFFGYNTEGEMAEVEKVVREAVVENECVRNEEFGGFPVLMNVDIGHTSPMITLPMDALARLDSEKDEFSILEAGVRSDSKHVDADRSGPISI</sequence>
<proteinExistence type="inferred from homology"/>
<evidence type="ECO:0000256" key="1">
    <source>
        <dbReference type="ARBA" id="ARBA00005964"/>
    </source>
</evidence>
<evidence type="ECO:0000259" key="5">
    <source>
        <dbReference type="Pfam" id="PF02016"/>
    </source>
</evidence>
<feature type="signal peptide" evidence="3">
    <location>
        <begin position="1"/>
        <end position="21"/>
    </location>
</feature>
<dbReference type="EMBL" id="LKEA01000002">
    <property type="protein sequence ID" value="ROW11088.1"/>
    <property type="molecule type" value="Genomic_DNA"/>
</dbReference>
<dbReference type="PANTHER" id="PTHR11559">
    <property type="entry name" value="CARBOXYLESTERASE"/>
    <property type="match status" value="1"/>
</dbReference>
<dbReference type="SUPFAM" id="SSF52317">
    <property type="entry name" value="Class I glutamine amidotransferase-like"/>
    <property type="match status" value="1"/>
</dbReference>
<feature type="chain" id="PRO_5019498768" description="Carboxylesterase type B domain-containing protein" evidence="3">
    <location>
        <begin position="22"/>
        <end position="940"/>
    </location>
</feature>
<dbReference type="Gene3D" id="3.50.30.60">
    <property type="entry name" value="LD-carboxypeptidase A C-terminal domain-like"/>
    <property type="match status" value="1"/>
</dbReference>
<dbReference type="GO" id="GO:0016787">
    <property type="term" value="F:hydrolase activity"/>
    <property type="evidence" value="ECO:0007669"/>
    <property type="project" value="UniProtKB-KW"/>
</dbReference>
<name>A0A423X520_9PEZI</name>
<keyword evidence="2" id="KW-0378">Hydrolase</keyword>
<dbReference type="InterPro" id="IPR027478">
    <property type="entry name" value="LdcA_N"/>
</dbReference>
<protein>
    <recommendedName>
        <fullName evidence="9">Carboxylesterase type B domain-containing protein</fullName>
    </recommendedName>
</protein>
<gene>
    <name evidence="7" type="ORF">VMCG_00975</name>
</gene>
<feature type="domain" description="LD-carboxypeptidase C-terminal" evidence="6">
    <location>
        <begin position="777"/>
        <end position="909"/>
    </location>
</feature>
<comment type="caution">
    <text evidence="7">The sequence shown here is derived from an EMBL/GenBank/DDBJ whole genome shotgun (WGS) entry which is preliminary data.</text>
</comment>
<evidence type="ECO:0000313" key="7">
    <source>
        <dbReference type="EMBL" id="ROW11088.1"/>
    </source>
</evidence>
<keyword evidence="3" id="KW-0732">Signal</keyword>
<dbReference type="Gene3D" id="3.40.50.10740">
    <property type="entry name" value="Class I glutamine amidotransferase-like"/>
    <property type="match status" value="1"/>
</dbReference>
<dbReference type="PROSITE" id="PS00122">
    <property type="entry name" value="CARBOXYLESTERASE_B_1"/>
    <property type="match status" value="1"/>
</dbReference>
<evidence type="ECO:0000256" key="2">
    <source>
        <dbReference type="ARBA" id="ARBA00022801"/>
    </source>
</evidence>
<dbReference type="SUPFAM" id="SSF53474">
    <property type="entry name" value="alpha/beta-Hydrolases"/>
    <property type="match status" value="1"/>
</dbReference>
<feature type="domain" description="LD-carboxypeptidase N-terminal" evidence="5">
    <location>
        <begin position="597"/>
        <end position="722"/>
    </location>
</feature>
<evidence type="ECO:0000256" key="3">
    <source>
        <dbReference type="SAM" id="SignalP"/>
    </source>
</evidence>
<feature type="domain" description="Carboxylesterase type B" evidence="4">
    <location>
        <begin position="40"/>
        <end position="556"/>
    </location>
</feature>
<accession>A0A423X520</accession>
<dbReference type="InterPro" id="IPR019819">
    <property type="entry name" value="Carboxylesterase_B_CS"/>
</dbReference>
<dbReference type="InterPro" id="IPR002018">
    <property type="entry name" value="CarbesteraseB"/>
</dbReference>
<dbReference type="STRING" id="356882.A0A423X520"/>
<dbReference type="InterPro" id="IPR019826">
    <property type="entry name" value="Carboxylesterase_B_AS"/>
</dbReference>
<dbReference type="PROSITE" id="PS00941">
    <property type="entry name" value="CARBOXYLESTERASE_B_2"/>
    <property type="match status" value="1"/>
</dbReference>
<comment type="similarity">
    <text evidence="1">Belongs to the type-B carboxylesterase/lipase family.</text>
</comment>
<dbReference type="Pfam" id="PF00135">
    <property type="entry name" value="COesterase"/>
    <property type="match status" value="1"/>
</dbReference>
<dbReference type="InterPro" id="IPR040449">
    <property type="entry name" value="Peptidase_S66_N"/>
</dbReference>
<evidence type="ECO:0000259" key="4">
    <source>
        <dbReference type="Pfam" id="PF00135"/>
    </source>
</evidence>
<dbReference type="InterPro" id="IPR027461">
    <property type="entry name" value="Carboxypeptidase_A_C_sf"/>
</dbReference>
<reference evidence="7 8" key="1">
    <citation type="submission" date="2015-09" db="EMBL/GenBank/DDBJ databases">
        <title>Host preference determinants of Valsa canker pathogens revealed by comparative genomics.</title>
        <authorList>
            <person name="Yin Z."/>
            <person name="Huang L."/>
        </authorList>
    </citation>
    <scope>NUCLEOTIDE SEQUENCE [LARGE SCALE GENOMIC DNA]</scope>
    <source>
        <strain evidence="7 8">03-1</strain>
    </source>
</reference>
<dbReference type="InterPro" id="IPR050309">
    <property type="entry name" value="Type-B_Carboxylest/Lipase"/>
</dbReference>
<dbReference type="InterPro" id="IPR029062">
    <property type="entry name" value="Class_I_gatase-like"/>
</dbReference>
<dbReference type="Gene3D" id="3.40.50.1820">
    <property type="entry name" value="alpha/beta hydrolase"/>
    <property type="match status" value="1"/>
</dbReference>
<organism evidence="7 8">
    <name type="scientific">Cytospora schulzeri</name>
    <dbReference type="NCBI Taxonomy" id="448051"/>
    <lineage>
        <taxon>Eukaryota</taxon>
        <taxon>Fungi</taxon>
        <taxon>Dikarya</taxon>
        <taxon>Ascomycota</taxon>
        <taxon>Pezizomycotina</taxon>
        <taxon>Sordariomycetes</taxon>
        <taxon>Sordariomycetidae</taxon>
        <taxon>Diaporthales</taxon>
        <taxon>Cytosporaceae</taxon>
        <taxon>Cytospora</taxon>
    </lineage>
</organism>
<dbReference type="InterPro" id="IPR029058">
    <property type="entry name" value="AB_hydrolase_fold"/>
</dbReference>
<dbReference type="AlphaFoldDB" id="A0A423X520"/>
<dbReference type="Pfam" id="PF17676">
    <property type="entry name" value="Peptidase_S66C"/>
    <property type="match status" value="1"/>
</dbReference>
<evidence type="ECO:0000259" key="6">
    <source>
        <dbReference type="Pfam" id="PF17676"/>
    </source>
</evidence>
<dbReference type="InterPro" id="IPR040921">
    <property type="entry name" value="Peptidase_S66C"/>
</dbReference>
<dbReference type="OrthoDB" id="408631at2759"/>
<dbReference type="Pfam" id="PF02016">
    <property type="entry name" value="Peptidase_S66"/>
    <property type="match status" value="1"/>
</dbReference>
<keyword evidence="8" id="KW-1185">Reference proteome</keyword>
<evidence type="ECO:0000313" key="8">
    <source>
        <dbReference type="Proteomes" id="UP000283895"/>
    </source>
</evidence>